<dbReference type="EMBL" id="JARBDR010000793">
    <property type="protein sequence ID" value="KAJ8307170.1"/>
    <property type="molecule type" value="Genomic_DNA"/>
</dbReference>
<name>A0ABQ9EUU4_TEGGR</name>
<evidence type="ECO:0000256" key="3">
    <source>
        <dbReference type="SAM" id="MobiDB-lite"/>
    </source>
</evidence>
<protein>
    <recommendedName>
        <fullName evidence="4">DRBM domain-containing protein</fullName>
    </recommendedName>
</protein>
<accession>A0ABQ9EUU4</accession>
<feature type="compositionally biased region" description="Basic and acidic residues" evidence="3">
    <location>
        <begin position="229"/>
        <end position="247"/>
    </location>
</feature>
<evidence type="ECO:0000313" key="5">
    <source>
        <dbReference type="EMBL" id="KAJ8307170.1"/>
    </source>
</evidence>
<feature type="region of interest" description="Disordered" evidence="3">
    <location>
        <begin position="182"/>
        <end position="281"/>
    </location>
</feature>
<feature type="compositionally biased region" description="Basic and acidic residues" evidence="3">
    <location>
        <begin position="78"/>
        <end position="110"/>
    </location>
</feature>
<evidence type="ECO:0000256" key="2">
    <source>
        <dbReference type="SAM" id="Coils"/>
    </source>
</evidence>
<keyword evidence="2" id="KW-0175">Coiled coil</keyword>
<feature type="coiled-coil region" evidence="2">
    <location>
        <begin position="403"/>
        <end position="465"/>
    </location>
</feature>
<keyword evidence="6" id="KW-1185">Reference proteome</keyword>
<evidence type="ECO:0000256" key="1">
    <source>
        <dbReference type="PROSITE-ProRule" id="PRU00266"/>
    </source>
</evidence>
<reference evidence="5 6" key="1">
    <citation type="submission" date="2022-12" db="EMBL/GenBank/DDBJ databases">
        <title>Chromosome-level genome of Tegillarca granosa.</title>
        <authorList>
            <person name="Kim J."/>
        </authorList>
    </citation>
    <scope>NUCLEOTIDE SEQUENCE [LARGE SCALE GENOMIC DNA]</scope>
    <source>
        <strain evidence="5">Teg-2019</strain>
        <tissue evidence="5">Adductor muscle</tissue>
    </source>
</reference>
<proteinExistence type="predicted"/>
<feature type="region of interest" description="Disordered" evidence="3">
    <location>
        <begin position="352"/>
        <end position="401"/>
    </location>
</feature>
<dbReference type="InterPro" id="IPR014720">
    <property type="entry name" value="dsRBD_dom"/>
</dbReference>
<feature type="region of interest" description="Disordered" evidence="3">
    <location>
        <begin position="308"/>
        <end position="340"/>
    </location>
</feature>
<evidence type="ECO:0000259" key="4">
    <source>
        <dbReference type="PROSITE" id="PS50137"/>
    </source>
</evidence>
<feature type="region of interest" description="Disordered" evidence="3">
    <location>
        <begin position="71"/>
        <end position="110"/>
    </location>
</feature>
<evidence type="ECO:0000313" key="6">
    <source>
        <dbReference type="Proteomes" id="UP001217089"/>
    </source>
</evidence>
<feature type="domain" description="DRBM" evidence="4">
    <location>
        <begin position="560"/>
        <end position="630"/>
    </location>
</feature>
<comment type="caution">
    <text evidence="5">The sequence shown here is derived from an EMBL/GenBank/DDBJ whole genome shotgun (WGS) entry which is preliminary data.</text>
</comment>
<feature type="compositionally biased region" description="Low complexity" evidence="3">
    <location>
        <begin position="377"/>
        <end position="389"/>
    </location>
</feature>
<organism evidence="5 6">
    <name type="scientific">Tegillarca granosa</name>
    <name type="common">Malaysian cockle</name>
    <name type="synonym">Anadara granosa</name>
    <dbReference type="NCBI Taxonomy" id="220873"/>
    <lineage>
        <taxon>Eukaryota</taxon>
        <taxon>Metazoa</taxon>
        <taxon>Spiralia</taxon>
        <taxon>Lophotrochozoa</taxon>
        <taxon>Mollusca</taxon>
        <taxon>Bivalvia</taxon>
        <taxon>Autobranchia</taxon>
        <taxon>Pteriomorphia</taxon>
        <taxon>Arcoida</taxon>
        <taxon>Arcoidea</taxon>
        <taxon>Arcidae</taxon>
        <taxon>Tegillarca</taxon>
    </lineage>
</organism>
<feature type="compositionally biased region" description="Basic and acidic residues" evidence="3">
    <location>
        <begin position="361"/>
        <end position="374"/>
    </location>
</feature>
<keyword evidence="1" id="KW-0694">RNA-binding</keyword>
<feature type="compositionally biased region" description="Basic and acidic residues" evidence="3">
    <location>
        <begin position="317"/>
        <end position="340"/>
    </location>
</feature>
<dbReference type="PROSITE" id="PS50137">
    <property type="entry name" value="DS_RBD"/>
    <property type="match status" value="1"/>
</dbReference>
<feature type="compositionally biased region" description="Basic and acidic residues" evidence="3">
    <location>
        <begin position="212"/>
        <end position="221"/>
    </location>
</feature>
<gene>
    <name evidence="5" type="ORF">KUTeg_015254</name>
</gene>
<sequence>MPENVPFFDDSRYGGIGRDQYASLEDDRFHHTDRTVEVDSYENEKFRDQNLSWDMERPENFRNQMQDVHHHRNGANYEKSRVSVRDRLGSEPRYDSKGPLRNDGFSKPDHKHVNIHQGKFGEQMEVKERLGLKHGQHVVENVSDFGNVDHRKNDNFNDGIERTVSYQHDYLNSEFYDRDKRCSKDDSYVSDHTSYQKMNKKSRWSPATEIVNQERKVELYDLKPTQTSSRRDRSKVSTLEHKTDTRGRYRHSSSLSPKRRKFDHNAHGLQNGKQGQGHEKSRNIAGKNADHLKGQDRNVKVVPEKVVNQSQKGGNSLDHDYRTKEKMSPSWKQKQEHEKISDMDRVNRTLAHASQSSYVAKTDKISPGRTRHETPIGSSSSGDQAISGSENKMDSQPTSPDVISFQKNQIKTLSSILEVLQNKINADENKKKEEEKRKADEMKLKNEAMETAKRINEKASKIIQEQVPGESARQKVVNDLDPTFKPLLDKMTPRMTKTGAPISSLLDGMDHLSKLTVEEKVKLAATLPRLAEVADPNKMSLADKIRLLRFIMDTKSQDENPIKIVEESIRGCGLGLTLKYEAHEIKCVAGRPAFTGTLHLSDAFLARSVGFTKKEIKHNIYEQALNLLKNKTAAEIVAMKDPGIDELRYAAVIKFLDKWVSLIEEKHKKSEHLESESQETKFKKLIQYIKDNKNSCLSPVTFLHKAIESSQCSLKSHYYTKRVNLPIGELFFFHKGVLLIDDIVIGIGTGHKGKTVKPAAYCNAIETLKRKSVKHILTGIRPLKDDVLPPIFVDREKFKISSKKRMEYLVKDLKESQMEDHQEAINKAAKESWLTPLCVYKIPKNERQKRWIHCEFFINQLLVGEGEGEQMKDAELEAYNSAWRLLRNVSVESMFENNRKMNLADFSDPTIVDVQLKVNFQSVSNTTDCNLAALKRLKFDLNQEGKTKEGLVILEHEEWSLDRKGQAFSILNHSATQNGMFLHWLIQPEGKLFKGKSRCAFNLQGDCVGEATAADRNGAKNLAAADALFRLYDSHDVVKTPTLSENHITRWDDSKLWTEYWEIKEQAMKLAKEESGGEGVL</sequence>
<dbReference type="Proteomes" id="UP001217089">
    <property type="component" value="Unassembled WGS sequence"/>
</dbReference>